<keyword evidence="3" id="KW-1185">Reference proteome</keyword>
<dbReference type="RefSeq" id="WP_341726498.1">
    <property type="nucleotide sequence ID" value="NZ_JBBWWT010000006.1"/>
</dbReference>
<protein>
    <submittedName>
        <fullName evidence="2">Anti-sigma factor</fullName>
    </submittedName>
</protein>
<keyword evidence="1" id="KW-0472">Membrane</keyword>
<feature type="transmembrane region" description="Helical" evidence="1">
    <location>
        <begin position="84"/>
        <end position="104"/>
    </location>
</feature>
<keyword evidence="1" id="KW-0812">Transmembrane</keyword>
<gene>
    <name evidence="2" type="ORF">AAD027_13230</name>
</gene>
<accession>A0ABU9J3Y3</accession>
<evidence type="ECO:0000313" key="3">
    <source>
        <dbReference type="Proteomes" id="UP001459204"/>
    </source>
</evidence>
<evidence type="ECO:0000256" key="1">
    <source>
        <dbReference type="SAM" id="Phobius"/>
    </source>
</evidence>
<dbReference type="EMBL" id="JBBWWT010000006">
    <property type="protein sequence ID" value="MEL1265322.1"/>
    <property type="molecule type" value="Genomic_DNA"/>
</dbReference>
<organism evidence="2 3">
    <name type="scientific">Pseudoxanthomonas putridarboris</name>
    <dbReference type="NCBI Taxonomy" id="752605"/>
    <lineage>
        <taxon>Bacteria</taxon>
        <taxon>Pseudomonadati</taxon>
        <taxon>Pseudomonadota</taxon>
        <taxon>Gammaproteobacteria</taxon>
        <taxon>Lysobacterales</taxon>
        <taxon>Lysobacteraceae</taxon>
        <taxon>Pseudoxanthomonas</taxon>
    </lineage>
</organism>
<evidence type="ECO:0000313" key="2">
    <source>
        <dbReference type="EMBL" id="MEL1265322.1"/>
    </source>
</evidence>
<sequence length="248" mass="26850">MSHSPMDPDRLHAYVDGQLPDAERAAVDAWLAAHPDEGAKVRAWKRDADQLRSTWGHTAALPDAPWLDPVRIRQRLRAQRRTRLAQAAVLVLALGLGGLGGWQLRGTQTAGDNLPMADAVTAYRMFASQPVSMDFEGDRIGGLQDWLSRHFDEAGRIPDLSAQGYALYGARVLSTPEGAAAMLVYVDGQGGTLGVYLRPRTQRMREGARNDGGLLAQYWAQGDTAIAVVGSRFDPRARGVAPLVRSGG</sequence>
<dbReference type="Proteomes" id="UP001459204">
    <property type="component" value="Unassembled WGS sequence"/>
</dbReference>
<reference evidence="2 3" key="1">
    <citation type="submission" date="2024-04" db="EMBL/GenBank/DDBJ databases">
        <title>Draft genome sequence of Pseudoxanthomonas putridarboris WD12.</title>
        <authorList>
            <person name="Oh J."/>
        </authorList>
    </citation>
    <scope>NUCLEOTIDE SEQUENCE [LARGE SCALE GENOMIC DNA]</scope>
    <source>
        <strain evidence="2 3">WD12</strain>
    </source>
</reference>
<comment type="caution">
    <text evidence="2">The sequence shown here is derived from an EMBL/GenBank/DDBJ whole genome shotgun (WGS) entry which is preliminary data.</text>
</comment>
<keyword evidence="1" id="KW-1133">Transmembrane helix</keyword>
<name>A0ABU9J3Y3_9GAMM</name>
<proteinExistence type="predicted"/>